<evidence type="ECO:0000313" key="3">
    <source>
        <dbReference type="Proteomes" id="UP000030762"/>
    </source>
</evidence>
<keyword evidence="1" id="KW-0472">Membrane</keyword>
<dbReference type="InParanoid" id="T0QJA9"/>
<keyword evidence="1" id="KW-0812">Transmembrane</keyword>
<sequence>MDEKTDYALVQDQSSLRKKVTRGVLTFVSIFLIGLGAGVITQEVNHNNMEGHNSKFFVTGDVNSCYGIHLVANGASTGDSSVCPGAKNAQFLVKSVPTAVKFDIPAAQCFASVVYATNQTIDGFKGPTSITIQSALMATKLNDNTTATQCATGFSFAKATTFSLDLVALKGVNGSLPSHNATILSSLSV</sequence>
<evidence type="ECO:0000313" key="2">
    <source>
        <dbReference type="EMBL" id="EQC34806.1"/>
    </source>
</evidence>
<dbReference type="RefSeq" id="XP_008611678.1">
    <property type="nucleotide sequence ID" value="XM_008613456.1"/>
</dbReference>
<dbReference type="OrthoDB" id="69310at2759"/>
<keyword evidence="1" id="KW-1133">Transmembrane helix</keyword>
<feature type="transmembrane region" description="Helical" evidence="1">
    <location>
        <begin position="20"/>
        <end position="40"/>
    </location>
</feature>
<dbReference type="VEuPathDB" id="FungiDB:SDRG_07611"/>
<evidence type="ECO:0000256" key="1">
    <source>
        <dbReference type="SAM" id="Phobius"/>
    </source>
</evidence>
<dbReference type="AlphaFoldDB" id="T0QJA9"/>
<gene>
    <name evidence="2" type="ORF">SDRG_07611</name>
</gene>
<keyword evidence="3" id="KW-1185">Reference proteome</keyword>
<organism evidence="2 3">
    <name type="scientific">Saprolegnia diclina (strain VS20)</name>
    <dbReference type="NCBI Taxonomy" id="1156394"/>
    <lineage>
        <taxon>Eukaryota</taxon>
        <taxon>Sar</taxon>
        <taxon>Stramenopiles</taxon>
        <taxon>Oomycota</taxon>
        <taxon>Saprolegniomycetes</taxon>
        <taxon>Saprolegniales</taxon>
        <taxon>Saprolegniaceae</taxon>
        <taxon>Saprolegnia</taxon>
    </lineage>
</organism>
<name>T0QJA9_SAPDV</name>
<dbReference type="OMA" id="GDVNSCY"/>
<proteinExistence type="predicted"/>
<reference evidence="2 3" key="1">
    <citation type="submission" date="2012-04" db="EMBL/GenBank/DDBJ databases">
        <title>The Genome Sequence of Saprolegnia declina VS20.</title>
        <authorList>
            <consortium name="The Broad Institute Genome Sequencing Platform"/>
            <person name="Russ C."/>
            <person name="Nusbaum C."/>
            <person name="Tyler B."/>
            <person name="van West P."/>
            <person name="Dieguez-Uribeondo J."/>
            <person name="de Bruijn I."/>
            <person name="Tripathy S."/>
            <person name="Jiang R."/>
            <person name="Young S.K."/>
            <person name="Zeng Q."/>
            <person name="Gargeya S."/>
            <person name="Fitzgerald M."/>
            <person name="Haas B."/>
            <person name="Abouelleil A."/>
            <person name="Alvarado L."/>
            <person name="Arachchi H.M."/>
            <person name="Berlin A."/>
            <person name="Chapman S.B."/>
            <person name="Goldberg J."/>
            <person name="Griggs A."/>
            <person name="Gujja S."/>
            <person name="Hansen M."/>
            <person name="Howarth C."/>
            <person name="Imamovic A."/>
            <person name="Larimer J."/>
            <person name="McCowen C."/>
            <person name="Montmayeur A."/>
            <person name="Murphy C."/>
            <person name="Neiman D."/>
            <person name="Pearson M."/>
            <person name="Priest M."/>
            <person name="Roberts A."/>
            <person name="Saif S."/>
            <person name="Shea T."/>
            <person name="Sisk P."/>
            <person name="Sykes S."/>
            <person name="Wortman J."/>
            <person name="Nusbaum C."/>
            <person name="Birren B."/>
        </authorList>
    </citation>
    <scope>NUCLEOTIDE SEQUENCE [LARGE SCALE GENOMIC DNA]</scope>
    <source>
        <strain evidence="2 3">VS20</strain>
    </source>
</reference>
<dbReference type="GeneID" id="19948338"/>
<accession>T0QJA9</accession>
<dbReference type="EMBL" id="JH767153">
    <property type="protein sequence ID" value="EQC34806.1"/>
    <property type="molecule type" value="Genomic_DNA"/>
</dbReference>
<protein>
    <submittedName>
        <fullName evidence="2">Uncharacterized protein</fullName>
    </submittedName>
</protein>
<dbReference type="Proteomes" id="UP000030762">
    <property type="component" value="Unassembled WGS sequence"/>
</dbReference>